<feature type="non-terminal residue" evidence="3">
    <location>
        <position position="343"/>
    </location>
</feature>
<reference evidence="3" key="1">
    <citation type="journal article" date="2014" name="Science">
        <title>Phylogenomics resolves the timing and pattern of insect evolution.</title>
        <authorList>
            <person name="Misof B."/>
            <person name="Liu S."/>
            <person name="Meusemann K."/>
            <person name="Peters R.S."/>
            <person name="Donath A."/>
            <person name="Mayer C."/>
            <person name="Frandsen P.B."/>
            <person name="Ware J."/>
            <person name="Flouri T."/>
            <person name="Beutel R.G."/>
            <person name="Niehuis O."/>
            <person name="Petersen M."/>
            <person name="Izquierdo-Carrasco F."/>
            <person name="Wappler T."/>
            <person name="Rust J."/>
            <person name="Aberer A.J."/>
            <person name="Aspock U."/>
            <person name="Aspock H."/>
            <person name="Bartel D."/>
            <person name="Blanke A."/>
            <person name="Berger S."/>
            <person name="Bohm A."/>
            <person name="Buckley T.R."/>
            <person name="Calcott B."/>
            <person name="Chen J."/>
            <person name="Friedrich F."/>
            <person name="Fukui M."/>
            <person name="Fujita M."/>
            <person name="Greve C."/>
            <person name="Grobe P."/>
            <person name="Gu S."/>
            <person name="Huang Y."/>
            <person name="Jermiin L.S."/>
            <person name="Kawahara A.Y."/>
            <person name="Krogmann L."/>
            <person name="Kubiak M."/>
            <person name="Lanfear R."/>
            <person name="Letsch H."/>
            <person name="Li Y."/>
            <person name="Li Z."/>
            <person name="Li J."/>
            <person name="Lu H."/>
            <person name="Machida R."/>
            <person name="Mashimo Y."/>
            <person name="Kapli P."/>
            <person name="McKenna D.D."/>
            <person name="Meng G."/>
            <person name="Nakagaki Y."/>
            <person name="Navarrete-Heredia J.L."/>
            <person name="Ott M."/>
            <person name="Ou Y."/>
            <person name="Pass G."/>
            <person name="Podsiadlowski L."/>
            <person name="Pohl H."/>
            <person name="von Reumont B.M."/>
            <person name="Schutte K."/>
            <person name="Sekiya K."/>
            <person name="Shimizu S."/>
            <person name="Slipinski A."/>
            <person name="Stamatakis A."/>
            <person name="Song W."/>
            <person name="Su X."/>
            <person name="Szucsich N.U."/>
            <person name="Tan M."/>
            <person name="Tan X."/>
            <person name="Tang M."/>
            <person name="Tang J."/>
            <person name="Timelthaler G."/>
            <person name="Tomizuka S."/>
            <person name="Trautwein M."/>
            <person name="Tong X."/>
            <person name="Uchifune T."/>
            <person name="Walzl M.G."/>
            <person name="Wiegmann B.M."/>
            <person name="Wilbrandt J."/>
            <person name="Wipfler B."/>
            <person name="Wong T.K."/>
            <person name="Wu Q."/>
            <person name="Wu G."/>
            <person name="Xie Y."/>
            <person name="Yang S."/>
            <person name="Yang Q."/>
            <person name="Yeates D.K."/>
            <person name="Yoshizawa K."/>
            <person name="Zhang Q."/>
            <person name="Zhang R."/>
            <person name="Zhang W."/>
            <person name="Zhang Y."/>
            <person name="Zhao J."/>
            <person name="Zhou C."/>
            <person name="Zhou L."/>
            <person name="Ziesmann T."/>
            <person name="Zou S."/>
            <person name="Li Y."/>
            <person name="Xu X."/>
            <person name="Zhang Y."/>
            <person name="Yang H."/>
            <person name="Wang J."/>
            <person name="Wang J."/>
            <person name="Kjer K.M."/>
            <person name="Zhou X."/>
        </authorList>
    </citation>
    <scope>NUCLEOTIDE SEQUENCE</scope>
</reference>
<proteinExistence type="predicted"/>
<dbReference type="PANTHER" id="PTHR21115:SF0">
    <property type="entry name" value="GH06117P-RELATED"/>
    <property type="match status" value="1"/>
</dbReference>
<gene>
    <name evidence="3" type="primary">LOC117639369</name>
</gene>
<evidence type="ECO:0000313" key="3">
    <source>
        <dbReference type="RefSeq" id="XP_034230848.1"/>
    </source>
</evidence>
<accession>A0A6P8XV62</accession>
<dbReference type="PANTHER" id="PTHR21115">
    <property type="entry name" value="GH06117P-RELATED"/>
    <property type="match status" value="1"/>
</dbReference>
<dbReference type="InParanoid" id="A0A6P8XV62"/>
<dbReference type="Proteomes" id="UP000515158">
    <property type="component" value="Unplaced"/>
</dbReference>
<feature type="domain" description="DUF4781" evidence="1">
    <location>
        <begin position="136"/>
        <end position="220"/>
    </location>
</feature>
<dbReference type="Pfam" id="PF16013">
    <property type="entry name" value="DUF4781"/>
    <property type="match status" value="1"/>
</dbReference>
<keyword evidence="2" id="KW-1185">Reference proteome</keyword>
<reference evidence="3" key="3">
    <citation type="submission" date="2025-08" db="UniProtKB">
        <authorList>
            <consortium name="RefSeq"/>
        </authorList>
    </citation>
    <scope>IDENTIFICATION</scope>
</reference>
<dbReference type="GeneID" id="117639369"/>
<dbReference type="InterPro" id="IPR031962">
    <property type="entry name" value="DUF4781"/>
</dbReference>
<sequence>MIFMQFPSVAETQVQTTCDPDMEKRIRARQRMLFDQLQSRCYRTKLPCICPKDDSYHENEAEMTIFLRKVIGAVSFGNPKNKATDENHFTGFDVEQLKSIDKVFECLKSIKDSGGNGVEIAVIVIILIEEDKVTEVPIFRVKVSSEQDTPNHFVDVSARCYKSFEELLLKNDFPSAQFCYPQDGIYSLDGDEVKVFIDDNPAAKERGAVARLSEYAKPIVYASAAALNTLTGYWNKEVAVRLPRSSGLREGFPFLMTPGTLPSAVPIVTNPLETIRKMTQLMVLSLANEVGLSVEMLEALALVWKPYVLSKIKSLLLLQAFSSVEEMLTNLKTLLEGSLKYGP</sequence>
<name>A0A6P8XV62_THRPL</name>
<evidence type="ECO:0000313" key="2">
    <source>
        <dbReference type="Proteomes" id="UP000515158"/>
    </source>
</evidence>
<reference evidence="3" key="2">
    <citation type="journal article" date="2018" name="Proc. Natl. Acad. Sci. U.S.A.">
        <title>Phylogenomics and the evolution of hemipteroid insects.</title>
        <authorList>
            <person name="Johnson K.P."/>
            <person name="Dietrich C.H."/>
            <person name="Friedrich F."/>
            <person name="Beutel R.G."/>
            <person name="Wipfler B."/>
            <person name="Peters R.S."/>
            <person name="Allen J.M."/>
            <person name="Petersen M."/>
            <person name="Donath A."/>
            <person name="Walden K.K."/>
            <person name="Kozlov A.M."/>
            <person name="Podsiadlowski L."/>
            <person name="Mayer C."/>
            <person name="Meusemann K."/>
            <person name="Vasilikopoulos A."/>
            <person name="Waterhouse R.M."/>
            <person name="Cameron S.L."/>
            <person name="Weirauch C."/>
            <person name="Swanson D.R."/>
            <person name="Percy D.M."/>
            <person name="Hardy N.B."/>
            <person name="Terry I."/>
            <person name="Liu S."/>
            <person name="Zhou X."/>
            <person name="Misof B."/>
            <person name="Robertson H.M."/>
            <person name="Yoshizawa K."/>
        </authorList>
    </citation>
    <scope>NUCLEOTIDE SEQUENCE</scope>
</reference>
<dbReference type="AlphaFoldDB" id="A0A6P8XV62"/>
<dbReference type="KEGG" id="tpal:117639369"/>
<dbReference type="RefSeq" id="XP_034230848.1">
    <property type="nucleotide sequence ID" value="XM_034374957.1"/>
</dbReference>
<organism evidence="3">
    <name type="scientific">Thrips palmi</name>
    <name type="common">Melon thrips</name>
    <dbReference type="NCBI Taxonomy" id="161013"/>
    <lineage>
        <taxon>Eukaryota</taxon>
        <taxon>Metazoa</taxon>
        <taxon>Ecdysozoa</taxon>
        <taxon>Arthropoda</taxon>
        <taxon>Hexapoda</taxon>
        <taxon>Insecta</taxon>
        <taxon>Pterygota</taxon>
        <taxon>Neoptera</taxon>
        <taxon>Paraneoptera</taxon>
        <taxon>Thysanoptera</taxon>
        <taxon>Terebrantia</taxon>
        <taxon>Thripoidea</taxon>
        <taxon>Thripidae</taxon>
        <taxon>Thrips</taxon>
    </lineage>
</organism>
<evidence type="ECO:0000259" key="1">
    <source>
        <dbReference type="Pfam" id="PF16013"/>
    </source>
</evidence>
<protein>
    <submittedName>
        <fullName evidence="3">Uncharacterized protein LOC117639369</fullName>
    </submittedName>
</protein>